<evidence type="ECO:0000313" key="3">
    <source>
        <dbReference type="EMBL" id="KAJ4255587.1"/>
    </source>
</evidence>
<feature type="coiled-coil region" evidence="1">
    <location>
        <begin position="177"/>
        <end position="250"/>
    </location>
</feature>
<feature type="compositionally biased region" description="Basic and acidic residues" evidence="2">
    <location>
        <begin position="75"/>
        <end position="99"/>
    </location>
</feature>
<proteinExistence type="predicted"/>
<dbReference type="Proteomes" id="UP001152049">
    <property type="component" value="Unassembled WGS sequence"/>
</dbReference>
<evidence type="ECO:0000256" key="1">
    <source>
        <dbReference type="SAM" id="Coils"/>
    </source>
</evidence>
<reference evidence="3" key="1">
    <citation type="submission" date="2022-09" db="EMBL/GenBank/DDBJ databases">
        <title>Fusarium specimens isolated from Avocado Roots.</title>
        <authorList>
            <person name="Stajich J."/>
            <person name="Roper C."/>
            <person name="Heimlech-Rivalta G."/>
        </authorList>
    </citation>
    <scope>NUCLEOTIDE SEQUENCE</scope>
    <source>
        <strain evidence="3">CF00136</strain>
    </source>
</reference>
<accession>A0A9W8VCG2</accession>
<dbReference type="OrthoDB" id="4755094at2759"/>
<evidence type="ECO:0000313" key="4">
    <source>
        <dbReference type="Proteomes" id="UP001152049"/>
    </source>
</evidence>
<keyword evidence="1" id="KW-0175">Coiled coil</keyword>
<organism evidence="3 4">
    <name type="scientific">Fusarium torreyae</name>
    <dbReference type="NCBI Taxonomy" id="1237075"/>
    <lineage>
        <taxon>Eukaryota</taxon>
        <taxon>Fungi</taxon>
        <taxon>Dikarya</taxon>
        <taxon>Ascomycota</taxon>
        <taxon>Pezizomycotina</taxon>
        <taxon>Sordariomycetes</taxon>
        <taxon>Hypocreomycetidae</taxon>
        <taxon>Hypocreales</taxon>
        <taxon>Nectriaceae</taxon>
        <taxon>Fusarium</taxon>
    </lineage>
</organism>
<name>A0A9W8VCG2_9HYPO</name>
<gene>
    <name evidence="3" type="ORF">NW762_009584</name>
</gene>
<feature type="compositionally biased region" description="Polar residues" evidence="2">
    <location>
        <begin position="33"/>
        <end position="49"/>
    </location>
</feature>
<dbReference type="AlphaFoldDB" id="A0A9W8VCG2"/>
<protein>
    <submittedName>
        <fullName evidence="3">Uncharacterized protein</fullName>
    </submittedName>
</protein>
<keyword evidence="4" id="KW-1185">Reference proteome</keyword>
<dbReference type="EMBL" id="JAOQAZ010000020">
    <property type="protein sequence ID" value="KAJ4255587.1"/>
    <property type="molecule type" value="Genomic_DNA"/>
</dbReference>
<sequence>MADSKNSESPPSVPPKEPIKTDKPEARADTIEKNQPQTRTYSEVASSKSASKREGQDKPCSREKQPAGMLATTPRKKDIDNGVKLTPKDDETNERDTEAGKGVTNRDAMELDSPVGTTEVFSDAGAYQSSPLQRTALPPTAEEFEPLNDLSGFESTSFDHHNDNKLLEENTTLHRHVQDLHRKLAALNTDRQIAEERAERLVEKVDNMKQKISSNMTEVERSSETLATKVEELAEENRALREQLNDAQSHIFSLQPYRKALTPEEVGQEYDTLVEQVQDWVQKFMDPWLEDHNEGADALLTSIKRRGAEANKFKLVLQQYPDLVHGCWFPETDEDILTSLVMRFLHDNIFQTVLYGTAGRYIETISFIENQMQASVEPKRDLFSVRTWTAEAYNAILSSRQFKPVREERRVQMTKELAGLLRIFFDKDKFQWFCENLSSRVVWPAMKLYEKMQISTDHFYMDINPYIVWSGRELSTSTEFIDSIKKLDCKNVLKNRKAFNVERIDPPPSKKELYHHLLNVCTVVPALYMRQIGQRDAIKDPIVVRKQQMLVAWGTEEKRRAYVQSGDRTLVSHLHASKYTGEGWAPFWK</sequence>
<feature type="compositionally biased region" description="Basic and acidic residues" evidence="2">
    <location>
        <begin position="17"/>
        <end position="32"/>
    </location>
</feature>
<comment type="caution">
    <text evidence="3">The sequence shown here is derived from an EMBL/GenBank/DDBJ whole genome shotgun (WGS) entry which is preliminary data.</text>
</comment>
<feature type="compositionally biased region" description="Basic and acidic residues" evidence="2">
    <location>
        <begin position="51"/>
        <end position="65"/>
    </location>
</feature>
<feature type="region of interest" description="Disordered" evidence="2">
    <location>
        <begin position="1"/>
        <end position="102"/>
    </location>
</feature>
<evidence type="ECO:0000256" key="2">
    <source>
        <dbReference type="SAM" id="MobiDB-lite"/>
    </source>
</evidence>